<evidence type="ECO:0000313" key="3">
    <source>
        <dbReference type="EMBL" id="TWP50990.1"/>
    </source>
</evidence>
<dbReference type="NCBIfam" id="TIGR03557">
    <property type="entry name" value="F420_G6P_family"/>
    <property type="match status" value="1"/>
</dbReference>
<proteinExistence type="predicted"/>
<dbReference type="NCBIfam" id="TIGR03885">
    <property type="entry name" value="flavin_revert"/>
    <property type="match status" value="1"/>
</dbReference>
<evidence type="ECO:0000313" key="4">
    <source>
        <dbReference type="Proteomes" id="UP000316639"/>
    </source>
</evidence>
<feature type="domain" description="Luciferase-like" evidence="2">
    <location>
        <begin position="9"/>
        <end position="291"/>
    </location>
</feature>
<dbReference type="CDD" id="cd01097">
    <property type="entry name" value="Tetrahydromethanopterin_reductase"/>
    <property type="match status" value="1"/>
</dbReference>
<gene>
    <name evidence="3" type="ORF">FKR81_18130</name>
</gene>
<organism evidence="3 4">
    <name type="scientific">Lentzea tibetensis</name>
    <dbReference type="NCBI Taxonomy" id="2591470"/>
    <lineage>
        <taxon>Bacteria</taxon>
        <taxon>Bacillati</taxon>
        <taxon>Actinomycetota</taxon>
        <taxon>Actinomycetes</taxon>
        <taxon>Pseudonocardiales</taxon>
        <taxon>Pseudonocardiaceae</taxon>
        <taxon>Lentzea</taxon>
    </lineage>
</organism>
<dbReference type="InterPro" id="IPR019945">
    <property type="entry name" value="F420_G6P_DH-rel"/>
</dbReference>
<comment type="caution">
    <text evidence="3">The sequence shown here is derived from an EMBL/GenBank/DDBJ whole genome shotgun (WGS) entry which is preliminary data.</text>
</comment>
<dbReference type="PANTHER" id="PTHR43244">
    <property type="match status" value="1"/>
</dbReference>
<dbReference type="GO" id="GO:0016705">
    <property type="term" value="F:oxidoreductase activity, acting on paired donors, with incorporation or reduction of molecular oxygen"/>
    <property type="evidence" value="ECO:0007669"/>
    <property type="project" value="InterPro"/>
</dbReference>
<dbReference type="InterPro" id="IPR011251">
    <property type="entry name" value="Luciferase-like_dom"/>
</dbReference>
<sequence>MTRYGIHASHEQIHPSVLLATVRRAEEAGFRCAMSSDHFSPWSSRQGQSGYAWSWLGAALEATSLPFGVVTAPGQRYHPAITAQAIGTLAAMYPGRFWAALGTGEASNEHITGGGWPRKDVRARRLRECVDVIKALLRGEEVSHDGLVTVDRARLWTLPDEPPPLVGAAVSPETAGWCAEWADGLVTVNAPPAQLRRVTDAYRDAGGRGPLHLQVHLSWAHDDETAGRIAHEQWRGNVFPPPVCWDLELPQHFDVIAEQVSPEQVVKVVNVSSDLGQHTAWLHEFAELGFDEINLHHVGQEQDEFVDAFGEHVLPQLKGAS</sequence>
<dbReference type="AlphaFoldDB" id="A0A563ETK1"/>
<dbReference type="InterPro" id="IPR036661">
    <property type="entry name" value="Luciferase-like_sf"/>
</dbReference>
<keyword evidence="4" id="KW-1185">Reference proteome</keyword>
<name>A0A563ETK1_9PSEU</name>
<dbReference type="EC" id="1.-.-.-" evidence="3"/>
<dbReference type="OrthoDB" id="180193at2"/>
<evidence type="ECO:0000259" key="2">
    <source>
        <dbReference type="Pfam" id="PF00296"/>
    </source>
</evidence>
<dbReference type="InterPro" id="IPR050564">
    <property type="entry name" value="F420-G6PD/mer"/>
</dbReference>
<dbReference type="SUPFAM" id="SSF51679">
    <property type="entry name" value="Bacterial luciferase-like"/>
    <property type="match status" value="1"/>
</dbReference>
<dbReference type="Pfam" id="PF00296">
    <property type="entry name" value="Bac_luciferase"/>
    <property type="match status" value="1"/>
</dbReference>
<protein>
    <submittedName>
        <fullName evidence="3">TIGR03885 family FMN-dependent LLM class oxidoreductase</fullName>
        <ecNumber evidence="3">1.-.-.-</ecNumber>
    </submittedName>
</protein>
<dbReference type="InterPro" id="IPR023907">
    <property type="entry name" value="Non-F420_Flavin_OxRdtase"/>
</dbReference>
<dbReference type="EMBL" id="VOBR01000010">
    <property type="protein sequence ID" value="TWP50990.1"/>
    <property type="molecule type" value="Genomic_DNA"/>
</dbReference>
<accession>A0A563ETK1</accession>
<dbReference type="Proteomes" id="UP000316639">
    <property type="component" value="Unassembled WGS sequence"/>
</dbReference>
<dbReference type="PANTHER" id="PTHR43244:SF1">
    <property type="entry name" value="5,10-METHYLENETETRAHYDROMETHANOPTERIN REDUCTASE"/>
    <property type="match status" value="1"/>
</dbReference>
<evidence type="ECO:0000256" key="1">
    <source>
        <dbReference type="ARBA" id="ARBA00023002"/>
    </source>
</evidence>
<dbReference type="RefSeq" id="WP_146353239.1">
    <property type="nucleotide sequence ID" value="NZ_VOBR01000010.1"/>
</dbReference>
<reference evidence="3 4" key="1">
    <citation type="submission" date="2019-07" db="EMBL/GenBank/DDBJ databases">
        <title>Lentzea xizangensis sp. nov., isolated from Qinghai-Tibetan Plateau Soils.</title>
        <authorList>
            <person name="Huang J."/>
        </authorList>
    </citation>
    <scope>NUCLEOTIDE SEQUENCE [LARGE SCALE GENOMIC DNA]</scope>
    <source>
        <strain evidence="3 4">FXJ1.1311</strain>
    </source>
</reference>
<keyword evidence="1 3" id="KW-0560">Oxidoreductase</keyword>
<dbReference type="Gene3D" id="3.20.20.30">
    <property type="entry name" value="Luciferase-like domain"/>
    <property type="match status" value="1"/>
</dbReference>